<dbReference type="AlphaFoldDB" id="A0A2P2QG40"/>
<dbReference type="EMBL" id="GGEC01085479">
    <property type="protein sequence ID" value="MBX65963.1"/>
    <property type="molecule type" value="Transcribed_RNA"/>
</dbReference>
<name>A0A2P2QG40_RHIMU</name>
<reference evidence="1" key="1">
    <citation type="submission" date="2018-02" db="EMBL/GenBank/DDBJ databases">
        <title>Rhizophora mucronata_Transcriptome.</title>
        <authorList>
            <person name="Meera S.P."/>
            <person name="Sreeshan A."/>
            <person name="Augustine A."/>
        </authorList>
    </citation>
    <scope>NUCLEOTIDE SEQUENCE</scope>
    <source>
        <tissue evidence="1">Leaf</tissue>
    </source>
</reference>
<protein>
    <submittedName>
        <fullName evidence="1">Uncharacterized protein</fullName>
    </submittedName>
</protein>
<sequence length="21" mass="2531">MNKTIFINSSNFNSIKQHYPF</sequence>
<accession>A0A2P2QG40</accession>
<proteinExistence type="predicted"/>
<evidence type="ECO:0000313" key="1">
    <source>
        <dbReference type="EMBL" id="MBX65963.1"/>
    </source>
</evidence>
<organism evidence="1">
    <name type="scientific">Rhizophora mucronata</name>
    <name type="common">Asiatic mangrove</name>
    <dbReference type="NCBI Taxonomy" id="61149"/>
    <lineage>
        <taxon>Eukaryota</taxon>
        <taxon>Viridiplantae</taxon>
        <taxon>Streptophyta</taxon>
        <taxon>Embryophyta</taxon>
        <taxon>Tracheophyta</taxon>
        <taxon>Spermatophyta</taxon>
        <taxon>Magnoliopsida</taxon>
        <taxon>eudicotyledons</taxon>
        <taxon>Gunneridae</taxon>
        <taxon>Pentapetalae</taxon>
        <taxon>rosids</taxon>
        <taxon>fabids</taxon>
        <taxon>Malpighiales</taxon>
        <taxon>Rhizophoraceae</taxon>
        <taxon>Rhizophora</taxon>
    </lineage>
</organism>